<evidence type="ECO:0000259" key="1">
    <source>
        <dbReference type="Pfam" id="PF01425"/>
    </source>
</evidence>
<dbReference type="STRING" id="1392250.A0A2I2GM04"/>
<dbReference type="RefSeq" id="XP_024709223.1">
    <property type="nucleotide sequence ID" value="XM_024843609.1"/>
</dbReference>
<dbReference type="VEuPathDB" id="FungiDB:P170DRAFT_347164"/>
<dbReference type="Pfam" id="PF01425">
    <property type="entry name" value="Amidase"/>
    <property type="match status" value="1"/>
</dbReference>
<gene>
    <name evidence="2" type="ORF">P170DRAFT_347164</name>
</gene>
<dbReference type="GeneID" id="36551309"/>
<feature type="domain" description="Amidase" evidence="1">
    <location>
        <begin position="29"/>
        <end position="422"/>
    </location>
</feature>
<dbReference type="OrthoDB" id="566138at2759"/>
<dbReference type="PANTHER" id="PTHR11895:SF7">
    <property type="entry name" value="GLUTAMYL-TRNA(GLN) AMIDOTRANSFERASE SUBUNIT A, MITOCHONDRIAL"/>
    <property type="match status" value="1"/>
</dbReference>
<dbReference type="InterPro" id="IPR000120">
    <property type="entry name" value="Amidase"/>
</dbReference>
<comment type="caution">
    <text evidence="2">The sequence shown here is derived from an EMBL/GenBank/DDBJ whole genome shotgun (WGS) entry which is preliminary data.</text>
</comment>
<reference evidence="2 3" key="1">
    <citation type="submission" date="2016-12" db="EMBL/GenBank/DDBJ databases">
        <title>The genomes of Aspergillus section Nigri reveals drivers in fungal speciation.</title>
        <authorList>
            <consortium name="DOE Joint Genome Institute"/>
            <person name="Vesth T.C."/>
            <person name="Nybo J."/>
            <person name="Theobald S."/>
            <person name="Brandl J."/>
            <person name="Frisvad J.C."/>
            <person name="Nielsen K.F."/>
            <person name="Lyhne E.K."/>
            <person name="Kogle M.E."/>
            <person name="Kuo A."/>
            <person name="Riley R."/>
            <person name="Clum A."/>
            <person name="Nolan M."/>
            <person name="Lipzen A."/>
            <person name="Salamov A."/>
            <person name="Henrissat B."/>
            <person name="Wiebenga A."/>
            <person name="De Vries R.P."/>
            <person name="Grigoriev I.V."/>
            <person name="Mortensen U.H."/>
            <person name="Andersen M.R."/>
            <person name="Baker S.E."/>
        </authorList>
    </citation>
    <scope>NUCLEOTIDE SEQUENCE [LARGE SCALE GENOMIC DNA]</scope>
    <source>
        <strain evidence="2 3">IBT 23096</strain>
    </source>
</reference>
<dbReference type="GO" id="GO:0003824">
    <property type="term" value="F:catalytic activity"/>
    <property type="evidence" value="ECO:0007669"/>
    <property type="project" value="InterPro"/>
</dbReference>
<dbReference type="Gene3D" id="3.90.1300.10">
    <property type="entry name" value="Amidase signature (AS) domain"/>
    <property type="match status" value="1"/>
</dbReference>
<proteinExistence type="predicted"/>
<dbReference type="AlphaFoldDB" id="A0A2I2GM04"/>
<evidence type="ECO:0000313" key="3">
    <source>
        <dbReference type="Proteomes" id="UP000234275"/>
    </source>
</evidence>
<evidence type="ECO:0000313" key="2">
    <source>
        <dbReference type="EMBL" id="PLB53921.1"/>
    </source>
</evidence>
<protein>
    <submittedName>
        <fullName evidence="2">Amidase signature enzyme</fullName>
    </submittedName>
</protein>
<dbReference type="SUPFAM" id="SSF75304">
    <property type="entry name" value="Amidase signature (AS) enzymes"/>
    <property type="match status" value="1"/>
</dbReference>
<dbReference type="Proteomes" id="UP000234275">
    <property type="component" value="Unassembled WGS sequence"/>
</dbReference>
<dbReference type="EMBL" id="MSFO01000001">
    <property type="protein sequence ID" value="PLB53921.1"/>
    <property type="molecule type" value="Genomic_DNA"/>
</dbReference>
<dbReference type="InterPro" id="IPR036928">
    <property type="entry name" value="AS_sf"/>
</dbReference>
<keyword evidence="3" id="KW-1185">Reference proteome</keyword>
<dbReference type="InterPro" id="IPR023631">
    <property type="entry name" value="Amidase_dom"/>
</dbReference>
<dbReference type="PANTHER" id="PTHR11895">
    <property type="entry name" value="TRANSAMIDASE"/>
    <property type="match status" value="1"/>
</dbReference>
<name>A0A2I2GM04_9EURO</name>
<accession>A0A2I2GM04</accession>
<sequence>MEDLWKLSATEIGSRLKNQNLTVELYATSLIDRISQRDCHVKAWAYCDSEAIIAEAKRLDRIPYNQRGPLHGIPVGIKDVILTKDQPTRYGSRIYENNPATGVDATVVSILRNAGALIFGKTATTEFAATSRGGLCANPHNPDHTPGGSSSGSAVAVADFHVPVALGTQTGGSIVRPGSFCGVYAFKPTWNMISTEGMSRFSISCDTMGFFTRTIDDLELVLRPFSIPLLDSNTLPPQTSLQGAKVALLRTHAWPKAGPGTQAAWDIARGILQNSGATVEDAELYTYFSRFPELTKAIVSKEAQSSFASYMSSAKDLLDPSIIQTVENGQRTDTTEFLKSYEEVARLRPIWDSWASQYDVILTPSVPDEAPRGLEWTGDASFCSMWTLLHVPVLNIPIAKGENGLPVGLSMVGPRYGDMNVLRAARLLNDALR</sequence>
<organism evidence="2 3">
    <name type="scientific">Aspergillus steynii IBT 23096</name>
    <dbReference type="NCBI Taxonomy" id="1392250"/>
    <lineage>
        <taxon>Eukaryota</taxon>
        <taxon>Fungi</taxon>
        <taxon>Dikarya</taxon>
        <taxon>Ascomycota</taxon>
        <taxon>Pezizomycotina</taxon>
        <taxon>Eurotiomycetes</taxon>
        <taxon>Eurotiomycetidae</taxon>
        <taxon>Eurotiales</taxon>
        <taxon>Aspergillaceae</taxon>
        <taxon>Aspergillus</taxon>
        <taxon>Aspergillus subgen. Circumdati</taxon>
    </lineage>
</organism>